<evidence type="ECO:0000256" key="2">
    <source>
        <dbReference type="ARBA" id="ARBA00011022"/>
    </source>
</evidence>
<comment type="similarity">
    <text evidence="2">Belongs to the SLX9 family.</text>
</comment>
<organism evidence="5 6">
    <name type="scientific">Drosophila busckii</name>
    <name type="common">Fruit fly</name>
    <dbReference type="NCBI Taxonomy" id="30019"/>
    <lineage>
        <taxon>Eukaryota</taxon>
        <taxon>Metazoa</taxon>
        <taxon>Ecdysozoa</taxon>
        <taxon>Arthropoda</taxon>
        <taxon>Hexapoda</taxon>
        <taxon>Insecta</taxon>
        <taxon>Pterygota</taxon>
        <taxon>Neoptera</taxon>
        <taxon>Endopterygota</taxon>
        <taxon>Diptera</taxon>
        <taxon>Brachycera</taxon>
        <taxon>Muscomorpha</taxon>
        <taxon>Ephydroidea</taxon>
        <taxon>Drosophilidae</taxon>
        <taxon>Drosophila</taxon>
    </lineage>
</organism>
<keyword evidence="3" id="KW-0539">Nucleus</keyword>
<dbReference type="GO" id="GO:0030688">
    <property type="term" value="C:preribosome, small subunit precursor"/>
    <property type="evidence" value="ECO:0007669"/>
    <property type="project" value="InterPro"/>
</dbReference>
<comment type="subcellular location">
    <subcellularLocation>
        <location evidence="1">Nucleus</location>
        <location evidence="1">Nucleolus</location>
    </subcellularLocation>
</comment>
<dbReference type="OrthoDB" id="18703at2759"/>
<dbReference type="GO" id="GO:0005730">
    <property type="term" value="C:nucleolus"/>
    <property type="evidence" value="ECO:0007669"/>
    <property type="project" value="UniProtKB-SubCell"/>
</dbReference>
<reference evidence="5 6" key="1">
    <citation type="submission" date="2015-08" db="EMBL/GenBank/DDBJ databases">
        <title>Ancestral chromatin configuration constrains chromatin evolution on differentiating sex chromosomes in Drosophila.</title>
        <authorList>
            <person name="Zhou Q."/>
            <person name="Bachtrog D."/>
        </authorList>
    </citation>
    <scope>NUCLEOTIDE SEQUENCE [LARGE SCALE GENOMIC DNA]</scope>
    <source>
        <tissue evidence="5">Whole larvae</tissue>
    </source>
</reference>
<dbReference type="GO" id="GO:0030686">
    <property type="term" value="C:90S preribosome"/>
    <property type="evidence" value="ECO:0007669"/>
    <property type="project" value="InterPro"/>
</dbReference>
<evidence type="ECO:0000256" key="3">
    <source>
        <dbReference type="ARBA" id="ARBA00023242"/>
    </source>
</evidence>
<dbReference type="Proteomes" id="UP000494163">
    <property type="component" value="Chromosome 3L"/>
</dbReference>
<dbReference type="OMA" id="HVRNKYQ"/>
<dbReference type="Pfam" id="PF15341">
    <property type="entry name" value="SLX9"/>
    <property type="match status" value="1"/>
</dbReference>
<feature type="region of interest" description="Disordered" evidence="4">
    <location>
        <begin position="1"/>
        <end position="60"/>
    </location>
</feature>
<protein>
    <submittedName>
        <fullName evidence="5">CG16753</fullName>
    </submittedName>
</protein>
<dbReference type="InterPro" id="IPR028160">
    <property type="entry name" value="Slx9-like"/>
</dbReference>
<keyword evidence="6" id="KW-1185">Reference proteome</keyword>
<dbReference type="PANTHER" id="PTHR31109">
    <property type="entry name" value="PROTEIN FAM207A"/>
    <property type="match status" value="1"/>
</dbReference>
<feature type="compositionally biased region" description="Basic and acidic residues" evidence="4">
    <location>
        <begin position="31"/>
        <end position="40"/>
    </location>
</feature>
<evidence type="ECO:0000313" key="6">
    <source>
        <dbReference type="Proteomes" id="UP000494163"/>
    </source>
</evidence>
<feature type="compositionally biased region" description="Basic residues" evidence="4">
    <location>
        <begin position="1"/>
        <end position="12"/>
    </location>
</feature>
<sequence length="181" mass="21152">MAKTKKNIRAKAKTAVGAAKQKTQDVQAKLRKSERQEQLLHKTLTPKKTTTKREKSEAKHKKLIKRFVEMKKERKEENARKNREKAKVIGDLKPLRDALPSLQGIYNLVKTQKKNEEEQAALAVPEKLSTKAKIKKKREEYVKKVQSFEKLIKDKNFKKNPREVIANHMSNKYQTMEEDED</sequence>
<evidence type="ECO:0000313" key="5">
    <source>
        <dbReference type="EMBL" id="ALC43012.1"/>
    </source>
</evidence>
<name>A0A0M4EXH6_DROBS</name>
<dbReference type="STRING" id="30019.A0A0M4EXH6"/>
<evidence type="ECO:0000256" key="1">
    <source>
        <dbReference type="ARBA" id="ARBA00004604"/>
    </source>
</evidence>
<gene>
    <name evidence="5" type="ORF">Dbus_chr3Lg178</name>
</gene>
<dbReference type="EMBL" id="CP012525">
    <property type="protein sequence ID" value="ALC43012.1"/>
    <property type="molecule type" value="Genomic_DNA"/>
</dbReference>
<evidence type="ECO:0000256" key="4">
    <source>
        <dbReference type="SAM" id="MobiDB-lite"/>
    </source>
</evidence>
<proteinExistence type="inferred from homology"/>
<accession>A0A0M4EXH6</accession>
<dbReference type="PANTHER" id="PTHR31109:SF2">
    <property type="entry name" value="RIBOSOME BIOGENESIS PROTEIN SLX9 HOMOLOG"/>
    <property type="match status" value="1"/>
</dbReference>
<dbReference type="GO" id="GO:0000462">
    <property type="term" value="P:maturation of SSU-rRNA from tricistronic rRNA transcript (SSU-rRNA, 5.8S rRNA, LSU-rRNA)"/>
    <property type="evidence" value="ECO:0007669"/>
    <property type="project" value="InterPro"/>
</dbReference>
<dbReference type="AlphaFoldDB" id="A0A0M4EXH6"/>